<proteinExistence type="predicted"/>
<dbReference type="InterPro" id="IPR020845">
    <property type="entry name" value="AMP-binding_CS"/>
</dbReference>
<dbReference type="PANTHER" id="PTHR22754:SF32">
    <property type="entry name" value="DISCO-INTERACTING PROTEIN 2"/>
    <property type="match status" value="1"/>
</dbReference>
<gene>
    <name evidence="6" type="ORF">SEMRO_962_G225200.1</name>
</gene>
<dbReference type="CDD" id="cd05931">
    <property type="entry name" value="FAAL"/>
    <property type="match status" value="1"/>
</dbReference>
<feature type="transmembrane region" description="Helical" evidence="4">
    <location>
        <begin position="1227"/>
        <end position="1249"/>
    </location>
</feature>
<keyword evidence="2" id="KW-0276">Fatty acid metabolism</keyword>
<dbReference type="InterPro" id="IPR025110">
    <property type="entry name" value="AMP-bd_C"/>
</dbReference>
<dbReference type="InterPro" id="IPR011004">
    <property type="entry name" value="Trimer_LpxA-like_sf"/>
</dbReference>
<evidence type="ECO:0000259" key="5">
    <source>
        <dbReference type="PROSITE" id="PS50075"/>
    </source>
</evidence>
<evidence type="ECO:0000256" key="1">
    <source>
        <dbReference type="ARBA" id="ARBA00022598"/>
    </source>
</evidence>
<dbReference type="SUPFAM" id="SSF51161">
    <property type="entry name" value="Trimeric LpxA-like enzymes"/>
    <property type="match status" value="1"/>
</dbReference>
<accession>A0A9N8EE73</accession>
<keyword evidence="1 6" id="KW-0436">Ligase</keyword>
<sequence>MKIFSTILEALSHHATETPDKVVFTWVDNKCHEQNKITFKQLEEASNAVAAHLLKLGCKKGDRVMVAYPFGLEFLAGMFGAMKFGVIPCSIYPPNPNQLKTEMPKFRGLAEDAGAKYALSTKAFATVMATSSILYKTGVKWIGTDRLPIKKKHSNKPNAYETYMGEPNDICFIQYTSGSTGRPKGVMITHHNLAENCREIGDSINLTPTSLTASWVPQYHDMGLVGGFMATLYAGDQLVMSSPLDFLAKPLLWADLIEKYQATHTCAPNFAYALLLKRLKQANRKYDWSCVQYAMFGAEPTQQSVVEEVATTLAVKPENVYNLYGLAESVVWLTGGPAVPDTKGLVCCGKVDSPTLKLRIVQDGKEAEEGHVGTIWVQSPRVAAGYFGQPELTRCTFSNVLPNYDGTWLDTGDLGKVVDGQLYVTGRVKDVIIINGKNYYPTDVELSVDSTFGHLVRPGRTTAFQYREDSIGITAEPRKDFDKSANKHLAIQIANHVSQAHGLFVSEVVVLKPGVTPKTTSGKLKRSEVRQTTVANDWKTSSMILRFQRHDGAIPLEKEGVVKKSSKGNLMAQPCSVVTEATEFESSEQLNPIESHFTTSPKHFQSLVISIFGSEVDTSKSWAENGMTSLKSVELRNSVEEEFHVVLPVNFEQLYTTPVELHEFLASSEGKCFPKQNKYNQPDSDWNSSRSRLGKVQLGVIQALGSTLILLLVLLSGVPSYFLVSWVLDQCASAEDRECQIIWGLMPMTFPLFLLSFSLVVVLFKVCVVGKYLPMKFGLLSWDYIRWWYVDRLVEVWESIVGQFLLETKFIWIFYRLLGADLAWSAKIESYVREFDLVKVDSNATIAHPLKCRKFSQSLEEASPKMTFYPIVVGKNCKVSGMIGPGAKIGDGSKVEKLSAVEEGALVPNGVVARGNPAYNAGSFKQHQESNVLAESVLDVFKMVWAISEAYHFFSLSSLVHFTLNSVLPSWRYGGVLHWLLLFPLTSFLALLTSIALKWILIGKRDPSDEYEGSHYRRATNWACDFHFRVAAWTLAPFFGQSRLWTIILYLHGLDVDIESNLNNPYFIFFPSKVDFVKVRKSFVATISLDLTERGGSKIEIINSSVGYNVNVHAGVKIMKSKIPPRSDVSDSVYNLNQSRKAQKPTSLIMDLFLPEVLQLLLNVVIFASFIPTYEIGLAATESSSIAIAASGLAAAFVLQLFLWVLLTRLVERLLLILPGRAQQSFFGIYINHVWLFNVGNWLVLLLYGTPMFAYYARMMGAEVDGDLWYFGNALYEYSKLHFKGSVIVDSSSLNGHYIDCSGLTIDDTYVSGLIHPGCFAVAGAAVSGPETGPWKVFLRTDDNKDSVDVEWGSEGSSQEILEG</sequence>
<dbReference type="InterPro" id="IPR036736">
    <property type="entry name" value="ACP-like_sf"/>
</dbReference>
<feature type="transmembrane region" description="Helical" evidence="4">
    <location>
        <begin position="742"/>
        <end position="768"/>
    </location>
</feature>
<dbReference type="Pfam" id="PF23024">
    <property type="entry name" value="AMP-dom_DIP2-like"/>
    <property type="match status" value="1"/>
</dbReference>
<dbReference type="SUPFAM" id="SSF47336">
    <property type="entry name" value="ACP-like"/>
    <property type="match status" value="1"/>
</dbReference>
<dbReference type="Gene3D" id="3.30.300.30">
    <property type="match status" value="1"/>
</dbReference>
<comment type="caution">
    <text evidence="6">The sequence shown here is derived from an EMBL/GenBank/DDBJ whole genome shotgun (WGS) entry which is preliminary data.</text>
</comment>
<dbReference type="Gene3D" id="1.10.1200.10">
    <property type="entry name" value="ACP-like"/>
    <property type="match status" value="1"/>
</dbReference>
<dbReference type="InterPro" id="IPR040097">
    <property type="entry name" value="FAAL/FAAC"/>
</dbReference>
<dbReference type="PROSITE" id="PS00455">
    <property type="entry name" value="AMP_BINDING"/>
    <property type="match status" value="1"/>
</dbReference>
<dbReference type="GO" id="GO:0016874">
    <property type="term" value="F:ligase activity"/>
    <property type="evidence" value="ECO:0007669"/>
    <property type="project" value="UniProtKB-KW"/>
</dbReference>
<feature type="transmembrane region" description="Helical" evidence="4">
    <location>
        <begin position="698"/>
        <end position="722"/>
    </location>
</feature>
<evidence type="ECO:0000313" key="6">
    <source>
        <dbReference type="EMBL" id="CAB9518775.1"/>
    </source>
</evidence>
<dbReference type="GO" id="GO:0006631">
    <property type="term" value="P:fatty acid metabolic process"/>
    <property type="evidence" value="ECO:0007669"/>
    <property type="project" value="UniProtKB-KW"/>
</dbReference>
<keyword evidence="7" id="KW-1185">Reference proteome</keyword>
<keyword evidence="4" id="KW-1133">Transmembrane helix</keyword>
<keyword evidence="3" id="KW-0443">Lipid metabolism</keyword>
<evidence type="ECO:0000256" key="3">
    <source>
        <dbReference type="ARBA" id="ARBA00023098"/>
    </source>
</evidence>
<dbReference type="InterPro" id="IPR042099">
    <property type="entry name" value="ANL_N_sf"/>
</dbReference>
<feature type="domain" description="Carrier" evidence="5">
    <location>
        <begin position="595"/>
        <end position="669"/>
    </location>
</feature>
<dbReference type="InterPro" id="IPR045851">
    <property type="entry name" value="AMP-bd_C_sf"/>
</dbReference>
<name>A0A9N8EE73_9STRA</name>
<dbReference type="Gene3D" id="3.40.50.12780">
    <property type="entry name" value="N-terminal domain of ligase-like"/>
    <property type="match status" value="1"/>
</dbReference>
<reference evidence="6" key="1">
    <citation type="submission" date="2020-06" db="EMBL/GenBank/DDBJ databases">
        <authorList>
            <consortium name="Plant Systems Biology data submission"/>
        </authorList>
    </citation>
    <scope>NUCLEOTIDE SEQUENCE</scope>
    <source>
        <strain evidence="6">D6</strain>
    </source>
</reference>
<feature type="transmembrane region" description="Helical" evidence="4">
    <location>
        <begin position="1148"/>
        <end position="1174"/>
    </location>
</feature>
<dbReference type="Pfam" id="PF00501">
    <property type="entry name" value="AMP-binding"/>
    <property type="match status" value="1"/>
</dbReference>
<keyword evidence="4" id="KW-0472">Membrane</keyword>
<dbReference type="PROSITE" id="PS50075">
    <property type="entry name" value="CARRIER"/>
    <property type="match status" value="1"/>
</dbReference>
<dbReference type="InterPro" id="IPR009081">
    <property type="entry name" value="PP-bd_ACP"/>
</dbReference>
<evidence type="ECO:0000256" key="2">
    <source>
        <dbReference type="ARBA" id="ARBA00022832"/>
    </source>
</evidence>
<dbReference type="GO" id="GO:0008610">
    <property type="term" value="P:lipid biosynthetic process"/>
    <property type="evidence" value="ECO:0007669"/>
    <property type="project" value="InterPro"/>
</dbReference>
<dbReference type="Proteomes" id="UP001153069">
    <property type="component" value="Unassembled WGS sequence"/>
</dbReference>
<evidence type="ECO:0000313" key="7">
    <source>
        <dbReference type="Proteomes" id="UP001153069"/>
    </source>
</evidence>
<dbReference type="PANTHER" id="PTHR22754">
    <property type="entry name" value="DISCO-INTERACTING PROTEIN 2 DIP2 -RELATED"/>
    <property type="match status" value="1"/>
</dbReference>
<dbReference type="OrthoDB" id="199633at2759"/>
<dbReference type="InterPro" id="IPR000873">
    <property type="entry name" value="AMP-dep_synth/lig_dom"/>
</dbReference>
<organism evidence="6 7">
    <name type="scientific">Seminavis robusta</name>
    <dbReference type="NCBI Taxonomy" id="568900"/>
    <lineage>
        <taxon>Eukaryota</taxon>
        <taxon>Sar</taxon>
        <taxon>Stramenopiles</taxon>
        <taxon>Ochrophyta</taxon>
        <taxon>Bacillariophyta</taxon>
        <taxon>Bacillariophyceae</taxon>
        <taxon>Bacillariophycidae</taxon>
        <taxon>Naviculales</taxon>
        <taxon>Naviculaceae</taxon>
        <taxon>Seminavis</taxon>
    </lineage>
</organism>
<protein>
    <submittedName>
        <fullName evidence="6">D-alanine--D-alanyl carrier protein ligase</fullName>
    </submittedName>
</protein>
<keyword evidence="4" id="KW-0812">Transmembrane</keyword>
<dbReference type="Gene3D" id="2.160.10.10">
    <property type="entry name" value="Hexapeptide repeat proteins"/>
    <property type="match status" value="1"/>
</dbReference>
<dbReference type="SUPFAM" id="SSF56801">
    <property type="entry name" value="Acetyl-CoA synthetase-like"/>
    <property type="match status" value="1"/>
</dbReference>
<evidence type="ECO:0000256" key="4">
    <source>
        <dbReference type="SAM" id="Phobius"/>
    </source>
</evidence>
<feature type="transmembrane region" description="Helical" evidence="4">
    <location>
        <begin position="976"/>
        <end position="1001"/>
    </location>
</feature>
<feature type="transmembrane region" description="Helical" evidence="4">
    <location>
        <begin position="1186"/>
        <end position="1207"/>
    </location>
</feature>
<dbReference type="EMBL" id="CAICTM010000960">
    <property type="protein sequence ID" value="CAB9518775.1"/>
    <property type="molecule type" value="Genomic_DNA"/>
</dbReference>